<gene>
    <name evidence="1" type="ORF">QFC21_005511</name>
</gene>
<name>A0ACC2V9I2_9TREE</name>
<accession>A0ACC2V9I2</accession>
<dbReference type="Proteomes" id="UP001227268">
    <property type="component" value="Unassembled WGS sequence"/>
</dbReference>
<sequence length="261" mass="27334">MASELRQRNIPQGTDARENAGVVVAEEEITLLATPAPQSSPQQQRHQQPKPRFLSSRALRRLLLLLLAVGAVVGFQQGWFGGRTKPKVIYASRYSDEYKFRPAASPVITETLPDGRIRLRGASPAGVGIDASSLPKTPQQLAKERKEAEEEALERAKAQLGIKSRKKKEKSNLEKMREQGIPMAGSPGGGGAAPPGGSGQAGYGGGGAGQGGLGGRGSGSGGPTQQQQKQRPGMNGMGKGTAIRGGRKGIQVKPGMDGRAL</sequence>
<dbReference type="EMBL" id="JASBWT010000021">
    <property type="protein sequence ID" value="KAJ9095639.1"/>
    <property type="molecule type" value="Genomic_DNA"/>
</dbReference>
<reference evidence="1" key="1">
    <citation type="submission" date="2023-04" db="EMBL/GenBank/DDBJ databases">
        <title>Draft Genome sequencing of Naganishia species isolated from polar environments using Oxford Nanopore Technology.</title>
        <authorList>
            <person name="Leo P."/>
            <person name="Venkateswaran K."/>
        </authorList>
    </citation>
    <scope>NUCLEOTIDE SEQUENCE</scope>
    <source>
        <strain evidence="1">MNA-CCFEE 5423</strain>
    </source>
</reference>
<evidence type="ECO:0000313" key="2">
    <source>
        <dbReference type="Proteomes" id="UP001227268"/>
    </source>
</evidence>
<protein>
    <submittedName>
        <fullName evidence="1">Uncharacterized protein</fullName>
    </submittedName>
</protein>
<organism evidence="1 2">
    <name type="scientific">Naganishia friedmannii</name>
    <dbReference type="NCBI Taxonomy" id="89922"/>
    <lineage>
        <taxon>Eukaryota</taxon>
        <taxon>Fungi</taxon>
        <taxon>Dikarya</taxon>
        <taxon>Basidiomycota</taxon>
        <taxon>Agaricomycotina</taxon>
        <taxon>Tremellomycetes</taxon>
        <taxon>Filobasidiales</taxon>
        <taxon>Filobasidiaceae</taxon>
        <taxon>Naganishia</taxon>
    </lineage>
</organism>
<keyword evidence="2" id="KW-1185">Reference proteome</keyword>
<evidence type="ECO:0000313" key="1">
    <source>
        <dbReference type="EMBL" id="KAJ9095639.1"/>
    </source>
</evidence>
<proteinExistence type="predicted"/>
<comment type="caution">
    <text evidence="1">The sequence shown here is derived from an EMBL/GenBank/DDBJ whole genome shotgun (WGS) entry which is preliminary data.</text>
</comment>